<evidence type="ECO:0000256" key="2">
    <source>
        <dbReference type="ARBA" id="ARBA00022630"/>
    </source>
</evidence>
<keyword evidence="5" id="KW-0472">Membrane</keyword>
<dbReference type="Gene3D" id="3.30.43.10">
    <property type="entry name" value="Uridine Diphospho-n-acetylenolpyruvylglucosamine Reductase, domain 2"/>
    <property type="match status" value="1"/>
</dbReference>
<keyword evidence="8" id="KW-1185">Reference proteome</keyword>
<evidence type="ECO:0000256" key="3">
    <source>
        <dbReference type="ARBA" id="ARBA00022827"/>
    </source>
</evidence>
<dbReference type="InterPro" id="IPR016167">
    <property type="entry name" value="FAD-bd_PCMH_sub1"/>
</dbReference>
<dbReference type="Pfam" id="PF01565">
    <property type="entry name" value="FAD_binding_4"/>
    <property type="match status" value="1"/>
</dbReference>
<evidence type="ECO:0000313" key="8">
    <source>
        <dbReference type="Proteomes" id="UP000256328"/>
    </source>
</evidence>
<evidence type="ECO:0000256" key="5">
    <source>
        <dbReference type="SAM" id="Phobius"/>
    </source>
</evidence>
<name>A0A3D8RC81_9HELO</name>
<reference evidence="7 8" key="1">
    <citation type="journal article" date="2018" name="IMA Fungus">
        <title>IMA Genome-F 9: Draft genome sequence of Annulohypoxylon stygium, Aspergillus mulundensis, Berkeleyomyces basicola (syn. Thielaviopsis basicola), Ceratocystis smalleyi, two Cercospora beticola strains, Coleophoma cylindrospora, Fusarium fracticaudum, Phialophora cf. hyalina, and Morchella septimelata.</title>
        <authorList>
            <person name="Wingfield B.D."/>
            <person name="Bills G.F."/>
            <person name="Dong Y."/>
            <person name="Huang W."/>
            <person name="Nel W.J."/>
            <person name="Swalarsk-Parry B.S."/>
            <person name="Vaghefi N."/>
            <person name="Wilken P.M."/>
            <person name="An Z."/>
            <person name="de Beer Z.W."/>
            <person name="De Vos L."/>
            <person name="Chen L."/>
            <person name="Duong T.A."/>
            <person name="Gao Y."/>
            <person name="Hammerbacher A."/>
            <person name="Kikkert J.R."/>
            <person name="Li Y."/>
            <person name="Li H."/>
            <person name="Li K."/>
            <person name="Li Q."/>
            <person name="Liu X."/>
            <person name="Ma X."/>
            <person name="Naidoo K."/>
            <person name="Pethybridge S.J."/>
            <person name="Sun J."/>
            <person name="Steenkamp E.T."/>
            <person name="van der Nest M.A."/>
            <person name="van Wyk S."/>
            <person name="Wingfield M.J."/>
            <person name="Xiong C."/>
            <person name="Yue Q."/>
            <person name="Zhang X."/>
        </authorList>
    </citation>
    <scope>NUCLEOTIDE SEQUENCE [LARGE SCALE GENOMIC DNA]</scope>
    <source>
        <strain evidence="7 8">BP5796</strain>
    </source>
</reference>
<comment type="caution">
    <text evidence="7">The sequence shown here is derived from an EMBL/GenBank/DDBJ whole genome shotgun (WGS) entry which is preliminary data.</text>
</comment>
<dbReference type="InterPro" id="IPR050416">
    <property type="entry name" value="FAD-linked_Oxidoreductase"/>
</dbReference>
<dbReference type="PANTHER" id="PTHR42973:SF4">
    <property type="entry name" value="FAD BINDING DOMAIN PROTEIN"/>
    <property type="match status" value="1"/>
</dbReference>
<evidence type="ECO:0000259" key="6">
    <source>
        <dbReference type="PROSITE" id="PS51387"/>
    </source>
</evidence>
<feature type="domain" description="FAD-binding PCMH-type" evidence="6">
    <location>
        <begin position="84"/>
        <end position="269"/>
    </location>
</feature>
<keyword evidence="5" id="KW-0812">Transmembrane</keyword>
<keyword evidence="5" id="KW-1133">Transmembrane helix</keyword>
<organism evidence="7 8">
    <name type="scientific">Coleophoma crateriformis</name>
    <dbReference type="NCBI Taxonomy" id="565419"/>
    <lineage>
        <taxon>Eukaryota</taxon>
        <taxon>Fungi</taxon>
        <taxon>Dikarya</taxon>
        <taxon>Ascomycota</taxon>
        <taxon>Pezizomycotina</taxon>
        <taxon>Leotiomycetes</taxon>
        <taxon>Helotiales</taxon>
        <taxon>Dermateaceae</taxon>
        <taxon>Coleophoma</taxon>
    </lineage>
</organism>
<evidence type="ECO:0000256" key="4">
    <source>
        <dbReference type="ARBA" id="ARBA00023002"/>
    </source>
</evidence>
<dbReference type="SUPFAM" id="SSF56176">
    <property type="entry name" value="FAD-binding/transporter-associated domain-like"/>
    <property type="match status" value="1"/>
</dbReference>
<dbReference type="InterPro" id="IPR036318">
    <property type="entry name" value="FAD-bd_PCMH-like_sf"/>
</dbReference>
<dbReference type="InterPro" id="IPR016166">
    <property type="entry name" value="FAD-bd_PCMH"/>
</dbReference>
<keyword evidence="4" id="KW-0560">Oxidoreductase</keyword>
<feature type="transmembrane region" description="Helical" evidence="5">
    <location>
        <begin position="6"/>
        <end position="25"/>
    </location>
</feature>
<dbReference type="Proteomes" id="UP000256328">
    <property type="component" value="Unassembled WGS sequence"/>
</dbReference>
<keyword evidence="2" id="KW-0285">Flavoprotein</keyword>
<keyword evidence="3" id="KW-0274">FAD</keyword>
<dbReference type="AlphaFoldDB" id="A0A3D8RC81"/>
<dbReference type="GO" id="GO:0071949">
    <property type="term" value="F:FAD binding"/>
    <property type="evidence" value="ECO:0007669"/>
    <property type="project" value="InterPro"/>
</dbReference>
<accession>A0A3D8RC81</accession>
<protein>
    <recommendedName>
        <fullName evidence="6">FAD-binding PCMH-type domain-containing protein</fullName>
    </recommendedName>
</protein>
<dbReference type="PANTHER" id="PTHR42973">
    <property type="entry name" value="BINDING OXIDOREDUCTASE, PUTATIVE (AFU_ORTHOLOGUE AFUA_1G17690)-RELATED"/>
    <property type="match status" value="1"/>
</dbReference>
<dbReference type="InterPro" id="IPR016169">
    <property type="entry name" value="FAD-bd_PCMH_sub2"/>
</dbReference>
<dbReference type="EMBL" id="PDLN01000011">
    <property type="protein sequence ID" value="RDW71667.1"/>
    <property type="molecule type" value="Genomic_DNA"/>
</dbReference>
<evidence type="ECO:0000313" key="7">
    <source>
        <dbReference type="EMBL" id="RDW71667.1"/>
    </source>
</evidence>
<dbReference type="InterPro" id="IPR006094">
    <property type="entry name" value="Oxid_FAD_bind_N"/>
</dbReference>
<dbReference type="Gene3D" id="3.30.465.10">
    <property type="match status" value="1"/>
</dbReference>
<dbReference type="Gene3D" id="3.40.462.20">
    <property type="match status" value="1"/>
</dbReference>
<evidence type="ECO:0000256" key="1">
    <source>
        <dbReference type="ARBA" id="ARBA00005466"/>
    </source>
</evidence>
<gene>
    <name evidence="7" type="ORF">BP5796_07701</name>
</gene>
<dbReference type="OrthoDB" id="2151789at2759"/>
<proteinExistence type="inferred from homology"/>
<dbReference type="GO" id="GO:0016491">
    <property type="term" value="F:oxidoreductase activity"/>
    <property type="evidence" value="ECO:0007669"/>
    <property type="project" value="UniProtKB-KW"/>
</dbReference>
<sequence>MAMNSFPLVVGITAIAIAIATVFIMGRLRVVKKVHPLDLTSSVPEHVVRLSQRLALALPESVVLPHDSAAFERSRHAYWAQQACDVVPACVVRPCDVQQLSTAITILKCQYEEQQRSAGEDQKSAALFAVRSGGHSPVTLAASIPGGVVIDLSHFDEVTPSKDESSVVIGAGAKWGHVSRVLDEKGLAVVGGRNSHVGVGGLTLGAGLSFFTPRFGLVGSNVLSYEIVLASGTVVTASASHHRELWRALNGGANNFGIVTRFTTRVFPCARIWSGFSYMPARQTTKVLAAFYDVVRRADPSHPGYDRHAAGPLASFTYLQNLGLQAVVVNLVHTDPPETEKRWPGYWDQSPFKSIWRLWSTFKVRTLSSATDELHTHNIPGRRQIFGTTTIKNDPATLAAAHQAYHDAIASIRRANIKGMSWTLVLQPLAPEWVRTGNASPLFLHDATDEPLVIITFTNNWVESRDDALVRQTTRNALDQIDAFAAAHGTGHQFRFLNYCAEWQRPFEGYGEENLRFLREVSTQYDPDGLFQQGCAGGFKLGMGDAKSE</sequence>
<comment type="similarity">
    <text evidence="1">Belongs to the oxygen-dependent FAD-linked oxidoreductase family.</text>
</comment>
<dbReference type="PROSITE" id="PS51387">
    <property type="entry name" value="FAD_PCMH"/>
    <property type="match status" value="1"/>
</dbReference>